<sequence length="67" mass="6680">MKAVAVIVAMCAMALAAPAPAPAEDASLHKRGCAAGSWCDTSKGQCYITPTCPAGFCGSPYPSGQSC</sequence>
<keyword evidence="1" id="KW-0732">Signal</keyword>
<dbReference type="Proteomes" id="UP001163105">
    <property type="component" value="Unassembled WGS sequence"/>
</dbReference>
<dbReference type="AlphaFoldDB" id="A0AB34G6P2"/>
<organism evidence="2 3">
    <name type="scientific">Purpureocillium lavendulum</name>
    <dbReference type="NCBI Taxonomy" id="1247861"/>
    <lineage>
        <taxon>Eukaryota</taxon>
        <taxon>Fungi</taxon>
        <taxon>Dikarya</taxon>
        <taxon>Ascomycota</taxon>
        <taxon>Pezizomycotina</taxon>
        <taxon>Sordariomycetes</taxon>
        <taxon>Hypocreomycetidae</taxon>
        <taxon>Hypocreales</taxon>
        <taxon>Ophiocordycipitaceae</taxon>
        <taxon>Purpureocillium</taxon>
    </lineage>
</organism>
<comment type="caution">
    <text evidence="2">The sequence shown here is derived from an EMBL/GenBank/DDBJ whole genome shotgun (WGS) entry which is preliminary data.</text>
</comment>
<evidence type="ECO:0000256" key="1">
    <source>
        <dbReference type="SAM" id="SignalP"/>
    </source>
</evidence>
<evidence type="ECO:0000313" key="2">
    <source>
        <dbReference type="EMBL" id="KAJ6447252.1"/>
    </source>
</evidence>
<evidence type="ECO:0000313" key="3">
    <source>
        <dbReference type="Proteomes" id="UP001163105"/>
    </source>
</evidence>
<name>A0AB34G6P2_9HYPO</name>
<reference evidence="2" key="1">
    <citation type="submission" date="2023-01" db="EMBL/GenBank/DDBJ databases">
        <title>The growth and conidiation of Purpureocillium lavendulum are regulated by nitrogen source and histone H3K14 acetylation.</title>
        <authorList>
            <person name="Tang P."/>
            <person name="Han J."/>
            <person name="Zhang C."/>
            <person name="Tang P."/>
            <person name="Qi F."/>
            <person name="Zhang K."/>
            <person name="Liang L."/>
        </authorList>
    </citation>
    <scope>NUCLEOTIDE SEQUENCE</scope>
    <source>
        <strain evidence="2">YMF1.00683</strain>
    </source>
</reference>
<feature type="signal peptide" evidence="1">
    <location>
        <begin position="1"/>
        <end position="16"/>
    </location>
</feature>
<proteinExistence type="predicted"/>
<protein>
    <submittedName>
        <fullName evidence="2">Uncharacterized protein</fullName>
    </submittedName>
</protein>
<accession>A0AB34G6P2</accession>
<feature type="chain" id="PRO_5044253341" evidence="1">
    <location>
        <begin position="17"/>
        <end position="67"/>
    </location>
</feature>
<keyword evidence="3" id="KW-1185">Reference proteome</keyword>
<dbReference type="EMBL" id="JAQHRD010000001">
    <property type="protein sequence ID" value="KAJ6447252.1"/>
    <property type="molecule type" value="Genomic_DNA"/>
</dbReference>
<gene>
    <name evidence="2" type="ORF">O9K51_02027</name>
</gene>